<feature type="non-terminal residue" evidence="1">
    <location>
        <position position="1"/>
    </location>
</feature>
<accession>A0A382TUJ3</accession>
<reference evidence="1" key="1">
    <citation type="submission" date="2018-05" db="EMBL/GenBank/DDBJ databases">
        <authorList>
            <person name="Lanie J.A."/>
            <person name="Ng W.-L."/>
            <person name="Kazmierczak K.M."/>
            <person name="Andrzejewski T.M."/>
            <person name="Davidsen T.M."/>
            <person name="Wayne K.J."/>
            <person name="Tettelin H."/>
            <person name="Glass J.I."/>
            <person name="Rusch D."/>
            <person name="Podicherti R."/>
            <person name="Tsui H.-C.T."/>
            <person name="Winkler M.E."/>
        </authorList>
    </citation>
    <scope>NUCLEOTIDE SEQUENCE</scope>
</reference>
<sequence length="120" mass="14359">KYLGVSYNTYKKYAKMYGIFEAQRNQNGVLRRGYKYSERTNIEDILEGRHPEYKNLPLLQHRCIRWGYLKNECYNCGIDESRITDQKKPLKLDHLDGNITNHLLQNLRLLCYNCYFLMVG</sequence>
<dbReference type="AlphaFoldDB" id="A0A382TUJ3"/>
<dbReference type="EMBL" id="UINC01139068">
    <property type="protein sequence ID" value="SVD25392.1"/>
    <property type="molecule type" value="Genomic_DNA"/>
</dbReference>
<organism evidence="1">
    <name type="scientific">marine metagenome</name>
    <dbReference type="NCBI Taxonomy" id="408172"/>
    <lineage>
        <taxon>unclassified sequences</taxon>
        <taxon>metagenomes</taxon>
        <taxon>ecological metagenomes</taxon>
    </lineage>
</organism>
<gene>
    <name evidence="1" type="ORF">METZ01_LOCUS378246</name>
</gene>
<proteinExistence type="predicted"/>
<evidence type="ECO:0008006" key="2">
    <source>
        <dbReference type="Google" id="ProtNLM"/>
    </source>
</evidence>
<name>A0A382TUJ3_9ZZZZ</name>
<protein>
    <recommendedName>
        <fullName evidence="2">HNH nuclease domain-containing protein</fullName>
    </recommendedName>
</protein>
<evidence type="ECO:0000313" key="1">
    <source>
        <dbReference type="EMBL" id="SVD25392.1"/>
    </source>
</evidence>